<sequence>MGIGGKDGQVFYLGLGEEKLNGLAYHVNMGYTYLRGGV</sequence>
<proteinExistence type="predicted"/>
<name>A0A0S6UCP5_NEOTH</name>
<protein>
    <submittedName>
        <fullName evidence="1">Uncharacterized protein</fullName>
    </submittedName>
</protein>
<accession>A0A0S6UCP5</accession>
<organism evidence="1">
    <name type="scientific">Moorella thermoacetica Y72</name>
    <dbReference type="NCBI Taxonomy" id="1325331"/>
    <lineage>
        <taxon>Bacteria</taxon>
        <taxon>Bacillati</taxon>
        <taxon>Bacillota</taxon>
        <taxon>Clostridia</taxon>
        <taxon>Neomoorellales</taxon>
        <taxon>Neomoorellaceae</taxon>
        <taxon>Neomoorella</taxon>
    </lineage>
</organism>
<dbReference type="EMBL" id="DF238840">
    <property type="protein sequence ID" value="GAF25949.1"/>
    <property type="molecule type" value="Genomic_DNA"/>
</dbReference>
<evidence type="ECO:0000313" key="1">
    <source>
        <dbReference type="EMBL" id="GAF25949.1"/>
    </source>
</evidence>
<dbReference type="Proteomes" id="UP000063718">
    <property type="component" value="Unassembled WGS sequence"/>
</dbReference>
<gene>
    <name evidence="1" type="ORF">MTY_1286</name>
</gene>
<reference evidence="1" key="1">
    <citation type="journal article" date="2014" name="Gene">
        <title>Genome-guided analysis of transformation efficiency and carbon dioxide assimilation by Moorella thermoacetica Y72.</title>
        <authorList>
            <person name="Tsukahara K."/>
            <person name="Kita A."/>
            <person name="Nakashimada Y."/>
            <person name="Hoshino T."/>
            <person name="Murakami K."/>
        </authorList>
    </citation>
    <scope>NUCLEOTIDE SEQUENCE [LARGE SCALE GENOMIC DNA]</scope>
    <source>
        <strain evidence="1">Y72</strain>
    </source>
</reference>
<dbReference type="AlphaFoldDB" id="A0A0S6UCP5"/>